<reference evidence="2" key="1">
    <citation type="submission" date="2014-09" db="EMBL/GenBank/DDBJ databases">
        <authorList>
            <person name="Magalhaes I.L.F."/>
            <person name="Oliveira U."/>
            <person name="Santos F.R."/>
            <person name="Vidigal T.H.D.A."/>
            <person name="Brescovit A.D."/>
            <person name="Santos A.J."/>
        </authorList>
    </citation>
    <scope>NUCLEOTIDE SEQUENCE</scope>
    <source>
        <tissue evidence="2">Shoot tissue taken approximately 20 cm above the soil surface</tissue>
    </source>
</reference>
<feature type="region of interest" description="Disordered" evidence="1">
    <location>
        <begin position="1"/>
        <end position="54"/>
    </location>
</feature>
<evidence type="ECO:0000313" key="2">
    <source>
        <dbReference type="EMBL" id="JAD32830.1"/>
    </source>
</evidence>
<protein>
    <submittedName>
        <fullName evidence="2">Uncharacterized protein</fullName>
    </submittedName>
</protein>
<reference evidence="2" key="2">
    <citation type="journal article" date="2015" name="Data Brief">
        <title>Shoot transcriptome of the giant reed, Arundo donax.</title>
        <authorList>
            <person name="Barrero R.A."/>
            <person name="Guerrero F.D."/>
            <person name="Moolhuijzen P."/>
            <person name="Goolsby J.A."/>
            <person name="Tidwell J."/>
            <person name="Bellgard S.E."/>
            <person name="Bellgard M.I."/>
        </authorList>
    </citation>
    <scope>NUCLEOTIDE SEQUENCE</scope>
    <source>
        <tissue evidence="2">Shoot tissue taken approximately 20 cm above the soil surface</tissue>
    </source>
</reference>
<name>A0A0A8Z7V4_ARUDO</name>
<evidence type="ECO:0000256" key="1">
    <source>
        <dbReference type="SAM" id="MobiDB-lite"/>
    </source>
</evidence>
<organism evidence="2">
    <name type="scientific">Arundo donax</name>
    <name type="common">Giant reed</name>
    <name type="synonym">Donax arundinaceus</name>
    <dbReference type="NCBI Taxonomy" id="35708"/>
    <lineage>
        <taxon>Eukaryota</taxon>
        <taxon>Viridiplantae</taxon>
        <taxon>Streptophyta</taxon>
        <taxon>Embryophyta</taxon>
        <taxon>Tracheophyta</taxon>
        <taxon>Spermatophyta</taxon>
        <taxon>Magnoliopsida</taxon>
        <taxon>Liliopsida</taxon>
        <taxon>Poales</taxon>
        <taxon>Poaceae</taxon>
        <taxon>PACMAD clade</taxon>
        <taxon>Arundinoideae</taxon>
        <taxon>Arundineae</taxon>
        <taxon>Arundo</taxon>
    </lineage>
</organism>
<accession>A0A0A8Z7V4</accession>
<sequence length="54" mass="6191">MRTLTARNSKRPGRQTLTRRAQSRAEHVNPGSTAADHRRRRRVRPVTGLNSRSI</sequence>
<dbReference type="EMBL" id="GBRH01265065">
    <property type="protein sequence ID" value="JAD32830.1"/>
    <property type="molecule type" value="Transcribed_RNA"/>
</dbReference>
<proteinExistence type="predicted"/>
<dbReference type="AlphaFoldDB" id="A0A0A8Z7V4"/>